<protein>
    <submittedName>
        <fullName evidence="1">Uncharacterized protein</fullName>
    </submittedName>
</protein>
<gene>
    <name evidence="1" type="ORF">LWI28_009772</name>
</gene>
<organism evidence="1 2">
    <name type="scientific">Acer negundo</name>
    <name type="common">Box elder</name>
    <dbReference type="NCBI Taxonomy" id="4023"/>
    <lineage>
        <taxon>Eukaryota</taxon>
        <taxon>Viridiplantae</taxon>
        <taxon>Streptophyta</taxon>
        <taxon>Embryophyta</taxon>
        <taxon>Tracheophyta</taxon>
        <taxon>Spermatophyta</taxon>
        <taxon>Magnoliopsida</taxon>
        <taxon>eudicotyledons</taxon>
        <taxon>Gunneridae</taxon>
        <taxon>Pentapetalae</taxon>
        <taxon>rosids</taxon>
        <taxon>malvids</taxon>
        <taxon>Sapindales</taxon>
        <taxon>Sapindaceae</taxon>
        <taxon>Hippocastanoideae</taxon>
        <taxon>Acereae</taxon>
        <taxon>Acer</taxon>
    </lineage>
</organism>
<evidence type="ECO:0000313" key="1">
    <source>
        <dbReference type="EMBL" id="KAI9153335.1"/>
    </source>
</evidence>
<accession>A0AAD5NF47</accession>
<reference evidence="1" key="1">
    <citation type="journal article" date="2022" name="Plant J.">
        <title>Strategies of tolerance reflected in two North American maple genomes.</title>
        <authorList>
            <person name="McEvoy S.L."/>
            <person name="Sezen U.U."/>
            <person name="Trouern-Trend A."/>
            <person name="McMahon S.M."/>
            <person name="Schaberg P.G."/>
            <person name="Yang J."/>
            <person name="Wegrzyn J.L."/>
            <person name="Swenson N.G."/>
        </authorList>
    </citation>
    <scope>NUCLEOTIDE SEQUENCE</scope>
    <source>
        <strain evidence="1">91603</strain>
    </source>
</reference>
<keyword evidence="2" id="KW-1185">Reference proteome</keyword>
<name>A0AAD5NF47_ACENE</name>
<comment type="caution">
    <text evidence="1">The sequence shown here is derived from an EMBL/GenBank/DDBJ whole genome shotgun (WGS) entry which is preliminary data.</text>
</comment>
<dbReference type="EMBL" id="JAJSOW010000108">
    <property type="protein sequence ID" value="KAI9153335.1"/>
    <property type="molecule type" value="Genomic_DNA"/>
</dbReference>
<proteinExistence type="predicted"/>
<evidence type="ECO:0000313" key="2">
    <source>
        <dbReference type="Proteomes" id="UP001064489"/>
    </source>
</evidence>
<dbReference type="AlphaFoldDB" id="A0AAD5NF47"/>
<sequence>MGLFSVCEEGEFRGSSNPSPLGKNDMLVINEGSNCSGVLDRNSKMVPTSAIFSDREILEVKKKVVWSLEEEITKVIEKGMALGFEFNGKKKVLLEIITIRKKENDNRFHELVCKLKPSVS</sequence>
<reference evidence="1" key="2">
    <citation type="submission" date="2023-02" db="EMBL/GenBank/DDBJ databases">
        <authorList>
            <person name="Swenson N.G."/>
            <person name="Wegrzyn J.L."/>
            <person name="Mcevoy S.L."/>
        </authorList>
    </citation>
    <scope>NUCLEOTIDE SEQUENCE</scope>
    <source>
        <strain evidence="1">91603</strain>
        <tissue evidence="1">Leaf</tissue>
    </source>
</reference>
<dbReference type="Proteomes" id="UP001064489">
    <property type="component" value="Chromosome 11"/>
</dbReference>